<keyword evidence="1" id="KW-0812">Transmembrane</keyword>
<accession>A0A170NLB8</accession>
<dbReference type="PATRIC" id="fig|1538.10.peg.761"/>
<proteinExistence type="predicted"/>
<organism evidence="2 3">
    <name type="scientific">Clostridium ljungdahlii</name>
    <dbReference type="NCBI Taxonomy" id="1538"/>
    <lineage>
        <taxon>Bacteria</taxon>
        <taxon>Bacillati</taxon>
        <taxon>Bacillota</taxon>
        <taxon>Clostridia</taxon>
        <taxon>Eubacteriales</taxon>
        <taxon>Clostridiaceae</taxon>
        <taxon>Clostridium</taxon>
    </lineage>
</organism>
<dbReference type="RefSeq" id="WP_063553917.1">
    <property type="nucleotide sequence ID" value="NZ_LITT01000002.1"/>
</dbReference>
<keyword evidence="1" id="KW-0472">Membrane</keyword>
<reference evidence="2 3" key="1">
    <citation type="journal article" date="2015" name="Biotechnol. Bioeng.">
        <title>Genome sequence and phenotypic characterization of Caulobacter segnis.</title>
        <authorList>
            <person name="Patel S."/>
            <person name="Fletcher B."/>
            <person name="Scott D.C."/>
            <person name="Ely B."/>
        </authorList>
    </citation>
    <scope>NUCLEOTIDE SEQUENCE [LARGE SCALE GENOMIC DNA]</scope>
    <source>
        <strain evidence="2 3">ERI-2</strain>
    </source>
</reference>
<feature type="transmembrane region" description="Helical" evidence="1">
    <location>
        <begin position="21"/>
        <end position="41"/>
    </location>
</feature>
<evidence type="ECO:0000313" key="2">
    <source>
        <dbReference type="EMBL" id="OAA92187.1"/>
    </source>
</evidence>
<gene>
    <name evidence="2" type="ORF">WY13_00276</name>
</gene>
<evidence type="ECO:0000256" key="1">
    <source>
        <dbReference type="SAM" id="Phobius"/>
    </source>
</evidence>
<protein>
    <submittedName>
        <fullName evidence="2">Uncharacterized protein</fullName>
    </submittedName>
</protein>
<keyword evidence="1" id="KW-1133">Transmembrane helix</keyword>
<feature type="transmembrane region" description="Helical" evidence="1">
    <location>
        <begin position="47"/>
        <end position="68"/>
    </location>
</feature>
<evidence type="ECO:0000313" key="3">
    <source>
        <dbReference type="Proteomes" id="UP000077407"/>
    </source>
</evidence>
<dbReference type="AlphaFoldDB" id="A0A170NLB8"/>
<comment type="caution">
    <text evidence="2">The sequence shown here is derived from an EMBL/GenBank/DDBJ whole genome shotgun (WGS) entry which is preliminary data.</text>
</comment>
<sequence length="77" mass="8820">MDKNNKSVKKIKADEIEWKGIDGFLISIFFIVCAVIWISIIKKIDAIIGYAIPILLAIIVTAIFIAYLREIYKFSKK</sequence>
<dbReference type="OrthoDB" id="1683542at2"/>
<dbReference type="EMBL" id="LITT01000002">
    <property type="protein sequence ID" value="OAA92187.1"/>
    <property type="molecule type" value="Genomic_DNA"/>
</dbReference>
<name>A0A170NLB8_9CLOT</name>
<dbReference type="Proteomes" id="UP000077407">
    <property type="component" value="Unassembled WGS sequence"/>
</dbReference>